<dbReference type="InterPro" id="IPR014748">
    <property type="entry name" value="Enoyl-CoA_hydra_C"/>
</dbReference>
<reference evidence="4 5" key="1">
    <citation type="submission" date="2023-12" db="EMBL/GenBank/DDBJ databases">
        <title>Genome sequencing and assembly of bacterial species from a model synthetic community.</title>
        <authorList>
            <person name="Hogle S.L."/>
        </authorList>
    </citation>
    <scope>NUCLEOTIDE SEQUENCE [LARGE SCALE GENOMIC DNA]</scope>
    <source>
        <strain evidence="4 5">HAMBI 2494</strain>
    </source>
</reference>
<dbReference type="RefSeq" id="WP_114809142.1">
    <property type="nucleotide sequence ID" value="NZ_CP139965.1"/>
</dbReference>
<dbReference type="InterPro" id="IPR018376">
    <property type="entry name" value="Enoyl-CoA_hyd/isom_CS"/>
</dbReference>
<dbReference type="EMBL" id="CP139965">
    <property type="protein sequence ID" value="WQD76735.1"/>
    <property type="molecule type" value="Genomic_DNA"/>
</dbReference>
<dbReference type="Proteomes" id="UP001325479">
    <property type="component" value="Chromosome"/>
</dbReference>
<dbReference type="SUPFAM" id="SSF52096">
    <property type="entry name" value="ClpP/crotonase"/>
    <property type="match status" value="1"/>
</dbReference>
<name>A0ABZ0WHE7_9BURK</name>
<dbReference type="InterPro" id="IPR001753">
    <property type="entry name" value="Enoyl-CoA_hydra/iso"/>
</dbReference>
<evidence type="ECO:0000256" key="2">
    <source>
        <dbReference type="ARBA" id="ARBA00023239"/>
    </source>
</evidence>
<dbReference type="PANTHER" id="PTHR11941:SF54">
    <property type="entry name" value="ENOYL-COA HYDRATASE, MITOCHONDRIAL"/>
    <property type="match status" value="1"/>
</dbReference>
<dbReference type="PANTHER" id="PTHR11941">
    <property type="entry name" value="ENOYL-COA HYDRATASE-RELATED"/>
    <property type="match status" value="1"/>
</dbReference>
<evidence type="ECO:0000256" key="3">
    <source>
        <dbReference type="RuleBase" id="RU003707"/>
    </source>
</evidence>
<dbReference type="InterPro" id="IPR029045">
    <property type="entry name" value="ClpP/crotonase-like_dom_sf"/>
</dbReference>
<proteinExistence type="inferred from homology"/>
<dbReference type="Gene3D" id="3.90.226.10">
    <property type="entry name" value="2-enoyl-CoA Hydratase, Chain A, domain 1"/>
    <property type="match status" value="1"/>
</dbReference>
<dbReference type="Pfam" id="PF00378">
    <property type="entry name" value="ECH_1"/>
    <property type="match status" value="1"/>
</dbReference>
<evidence type="ECO:0000313" key="5">
    <source>
        <dbReference type="Proteomes" id="UP001325479"/>
    </source>
</evidence>
<protein>
    <submittedName>
        <fullName evidence="4">Enoyl-CoA hydratase-related protein</fullName>
    </submittedName>
</protein>
<dbReference type="CDD" id="cd06558">
    <property type="entry name" value="crotonase-like"/>
    <property type="match status" value="1"/>
</dbReference>
<evidence type="ECO:0000313" key="4">
    <source>
        <dbReference type="EMBL" id="WQD76735.1"/>
    </source>
</evidence>
<dbReference type="PROSITE" id="PS00166">
    <property type="entry name" value="ENOYL_COA_HYDRATASE"/>
    <property type="match status" value="1"/>
</dbReference>
<sequence>MNEAGIVVQRDGFIATVTINRPHKLNAMTKTLWRELGDTIDALSAEESLRCIVLRGAGEKAFSPGNDIGEFATDRANVEQAREYGALMHRTLDAFERCRHPLVAMIHGICVGGGLEIASMCDLRICGESSRFGVPIKNLGLVMAHAELAGLVKLAGPAVALEILLEGRIFGAQEALQKGLVTRVVADADVTDEAWACATRIAEGAPLVARWHKQLVRRVMNPAPLTAAERDEGFACFGTEDFRIGYQAFLAKTKPAFTGQ</sequence>
<keyword evidence="5" id="KW-1185">Reference proteome</keyword>
<keyword evidence="2" id="KW-0456">Lyase</keyword>
<organism evidence="4 5">
    <name type="scientific">Paraburkholderia kururiensis</name>
    <dbReference type="NCBI Taxonomy" id="984307"/>
    <lineage>
        <taxon>Bacteria</taxon>
        <taxon>Pseudomonadati</taxon>
        <taxon>Pseudomonadota</taxon>
        <taxon>Betaproteobacteria</taxon>
        <taxon>Burkholderiales</taxon>
        <taxon>Burkholderiaceae</taxon>
        <taxon>Paraburkholderia</taxon>
    </lineage>
</organism>
<evidence type="ECO:0000256" key="1">
    <source>
        <dbReference type="ARBA" id="ARBA00005254"/>
    </source>
</evidence>
<comment type="similarity">
    <text evidence="1 3">Belongs to the enoyl-CoA hydratase/isomerase family.</text>
</comment>
<accession>A0ABZ0WHE7</accession>
<dbReference type="Gene3D" id="1.10.12.10">
    <property type="entry name" value="Lyase 2-enoyl-coa Hydratase, Chain A, domain 2"/>
    <property type="match status" value="1"/>
</dbReference>
<gene>
    <name evidence="4" type="ORF">U0042_22005</name>
</gene>